<comment type="caution">
    <text evidence="7">The sequence shown here is derived from an EMBL/GenBank/DDBJ whole genome shotgun (WGS) entry which is preliminary data.</text>
</comment>
<dbReference type="InterPro" id="IPR027417">
    <property type="entry name" value="P-loop_NTPase"/>
</dbReference>
<dbReference type="Gene3D" id="3.40.50.300">
    <property type="entry name" value="P-loop containing nucleotide triphosphate hydrolases"/>
    <property type="match status" value="1"/>
</dbReference>
<dbReference type="Pfam" id="PF03308">
    <property type="entry name" value="MeaB"/>
    <property type="match status" value="1"/>
</dbReference>
<evidence type="ECO:0000256" key="5">
    <source>
        <dbReference type="ARBA" id="ARBA00023186"/>
    </source>
</evidence>
<evidence type="ECO:0000256" key="2">
    <source>
        <dbReference type="ARBA" id="ARBA00022741"/>
    </source>
</evidence>
<dbReference type="GO" id="GO:0003924">
    <property type="term" value="F:GTPase activity"/>
    <property type="evidence" value="ECO:0007669"/>
    <property type="project" value="InterPro"/>
</dbReference>
<dbReference type="GO" id="GO:0016301">
    <property type="term" value="F:kinase activity"/>
    <property type="evidence" value="ECO:0007669"/>
    <property type="project" value="UniProtKB-KW"/>
</dbReference>
<keyword evidence="8" id="KW-1185">Reference proteome</keyword>
<organism evidence="7 8">
    <name type="scientific">Paramagnetospirillum magnetotacticum MS-1</name>
    <dbReference type="NCBI Taxonomy" id="272627"/>
    <lineage>
        <taxon>Bacteria</taxon>
        <taxon>Pseudomonadati</taxon>
        <taxon>Pseudomonadota</taxon>
        <taxon>Alphaproteobacteria</taxon>
        <taxon>Rhodospirillales</taxon>
        <taxon>Magnetospirillaceae</taxon>
        <taxon>Paramagnetospirillum</taxon>
    </lineage>
</organism>
<reference evidence="7 8" key="1">
    <citation type="submission" date="2015-01" db="EMBL/GenBank/DDBJ databases">
        <title>Genome Sequence of Magnetospirillum magnetotacticum Strain MS-1.</title>
        <authorList>
            <person name="Marinov G.K."/>
            <person name="Smalley M.D."/>
            <person name="DeSalvo G."/>
        </authorList>
    </citation>
    <scope>NUCLEOTIDE SEQUENCE [LARGE SCALE GENOMIC DNA]</scope>
    <source>
        <strain evidence="7 8">MS-1</strain>
    </source>
</reference>
<keyword evidence="5" id="KW-0143">Chaperone</keyword>
<dbReference type="GO" id="GO:0005525">
    <property type="term" value="F:GTP binding"/>
    <property type="evidence" value="ECO:0007669"/>
    <property type="project" value="UniProtKB-KW"/>
</dbReference>
<protein>
    <submittedName>
        <fullName evidence="7">Putative periplasmic protein kinase ArgK and related GTPases of G3E family</fullName>
    </submittedName>
</protein>
<proteinExistence type="inferred from homology"/>
<keyword evidence="7" id="KW-0808">Transferase</keyword>
<dbReference type="PANTHER" id="PTHR43087">
    <property type="entry name" value="LYSINE/ARGININE/ORNITHINE TRANSPORT SYSTEM KINASE"/>
    <property type="match status" value="1"/>
</dbReference>
<gene>
    <name evidence="7" type="ORF">CCC_03135</name>
</gene>
<dbReference type="STRING" id="272627.CCC_03135"/>
<evidence type="ECO:0000259" key="6">
    <source>
        <dbReference type="SMART" id="SM00382"/>
    </source>
</evidence>
<dbReference type="CDD" id="cd03114">
    <property type="entry name" value="MMAA-like"/>
    <property type="match status" value="1"/>
</dbReference>
<evidence type="ECO:0000313" key="7">
    <source>
        <dbReference type="EMBL" id="KIM00533.1"/>
    </source>
</evidence>
<dbReference type="NCBIfam" id="TIGR00750">
    <property type="entry name" value="lao"/>
    <property type="match status" value="1"/>
</dbReference>
<name>A0A0C2UG80_PARME</name>
<accession>A0A0C2UG80</accession>
<keyword evidence="7" id="KW-0418">Kinase</keyword>
<comment type="similarity">
    <text evidence="1">Belongs to the SIMIBI class G3E GTPase family. ArgK/MeaB subfamily.</text>
</comment>
<dbReference type="Proteomes" id="UP000031971">
    <property type="component" value="Unassembled WGS sequence"/>
</dbReference>
<dbReference type="AlphaFoldDB" id="A0A0C2UG80"/>
<dbReference type="InterPro" id="IPR052040">
    <property type="entry name" value="GTPase/Isobutyryl-CoA_mutase"/>
</dbReference>
<evidence type="ECO:0000256" key="4">
    <source>
        <dbReference type="ARBA" id="ARBA00023134"/>
    </source>
</evidence>
<sequence>MTKRDKNEIAATRAALALGDIRVCARLISRVEREEEGLVHLLQALYKAGGRAQVIGVTGPPGAGKSSLVSQMIRVWRKRGKKVAVLAVDPSSPFSGGAVLGDRLRMADHTCDDGVFIRSMASRGQLGGLAKAAGDALTVLDAMNWDVIIIETVGVGQNETAIIRHADLVVLVQTPMGGGDVQAAKAGINEIGDIYVVNKGDHPEADRTVSQIRDMVTLGHHLHPETAWIPPVLKTQSLLGQGAEELADTVQSWFDHVRDHPDSARMRARQRVRHRTAEIIRDRLDKRLLKGREQIVESLIDQVVSRDRDPYALADSLLAALGNGPEPQDCLIPVMAD</sequence>
<dbReference type="InterPro" id="IPR005129">
    <property type="entry name" value="GTPase_ArgK"/>
</dbReference>
<evidence type="ECO:0000313" key="8">
    <source>
        <dbReference type="Proteomes" id="UP000031971"/>
    </source>
</evidence>
<keyword evidence="2" id="KW-0547">Nucleotide-binding</keyword>
<evidence type="ECO:0000256" key="1">
    <source>
        <dbReference type="ARBA" id="ARBA00009625"/>
    </source>
</evidence>
<keyword evidence="4" id="KW-0342">GTP-binding</keyword>
<dbReference type="RefSeq" id="WP_009867606.1">
    <property type="nucleotide sequence ID" value="NZ_JXSL01000009.1"/>
</dbReference>
<dbReference type="SMART" id="SM00382">
    <property type="entry name" value="AAA"/>
    <property type="match status" value="1"/>
</dbReference>
<dbReference type="InterPro" id="IPR003593">
    <property type="entry name" value="AAA+_ATPase"/>
</dbReference>
<keyword evidence="3" id="KW-0378">Hydrolase</keyword>
<dbReference type="SUPFAM" id="SSF52540">
    <property type="entry name" value="P-loop containing nucleoside triphosphate hydrolases"/>
    <property type="match status" value="1"/>
</dbReference>
<evidence type="ECO:0000256" key="3">
    <source>
        <dbReference type="ARBA" id="ARBA00022801"/>
    </source>
</evidence>
<dbReference type="PANTHER" id="PTHR43087:SF1">
    <property type="entry name" value="LAO_AO TRANSPORT SYSTEM ATPASE"/>
    <property type="match status" value="1"/>
</dbReference>
<feature type="domain" description="AAA+ ATPase" evidence="6">
    <location>
        <begin position="51"/>
        <end position="278"/>
    </location>
</feature>
<dbReference type="EMBL" id="JXSL01000009">
    <property type="protein sequence ID" value="KIM00533.1"/>
    <property type="molecule type" value="Genomic_DNA"/>
</dbReference>